<dbReference type="Proteomes" id="UP001549031">
    <property type="component" value="Unassembled WGS sequence"/>
</dbReference>
<sequence>MSDDSAKTIKATFPTREAADLAVEHLTQEHGIDRADVFIGAAGGANTSGTRPSGGDAPSTRSDHSRGDAQLDGEVEVSVDVTDQKLAAARRVFENGGGHNISAA</sequence>
<evidence type="ECO:0000256" key="1">
    <source>
        <dbReference type="SAM" id="MobiDB-lite"/>
    </source>
</evidence>
<reference evidence="2 3" key="1">
    <citation type="submission" date="2024-06" db="EMBL/GenBank/DDBJ databases">
        <title>Genomic Encyclopedia of Type Strains, Phase IV (KMG-IV): sequencing the most valuable type-strain genomes for metagenomic binning, comparative biology and taxonomic classification.</title>
        <authorList>
            <person name="Goeker M."/>
        </authorList>
    </citation>
    <scope>NUCLEOTIDE SEQUENCE [LARGE SCALE GENOMIC DNA]</scope>
    <source>
        <strain evidence="2 3">DSM 105042</strain>
    </source>
</reference>
<accession>A0ABV2HA55</accession>
<name>A0ABV2HA55_9HYPH</name>
<gene>
    <name evidence="2" type="ORF">ABID21_003552</name>
</gene>
<dbReference type="EMBL" id="JBEPLJ010000014">
    <property type="protein sequence ID" value="MET3587427.1"/>
    <property type="molecule type" value="Genomic_DNA"/>
</dbReference>
<evidence type="ECO:0000313" key="3">
    <source>
        <dbReference type="Proteomes" id="UP001549031"/>
    </source>
</evidence>
<evidence type="ECO:0000313" key="2">
    <source>
        <dbReference type="EMBL" id="MET3587427.1"/>
    </source>
</evidence>
<organism evidence="2 3">
    <name type="scientific">Pseudorhizobium tarimense</name>
    <dbReference type="NCBI Taxonomy" id="1079109"/>
    <lineage>
        <taxon>Bacteria</taxon>
        <taxon>Pseudomonadati</taxon>
        <taxon>Pseudomonadota</taxon>
        <taxon>Alphaproteobacteria</taxon>
        <taxon>Hyphomicrobiales</taxon>
        <taxon>Rhizobiaceae</taxon>
        <taxon>Rhizobium/Agrobacterium group</taxon>
        <taxon>Pseudorhizobium</taxon>
    </lineage>
</organism>
<proteinExistence type="predicted"/>
<dbReference type="RefSeq" id="WP_247245281.1">
    <property type="nucleotide sequence ID" value="NZ_JALJRA010000014.1"/>
</dbReference>
<comment type="caution">
    <text evidence="2">The sequence shown here is derived from an EMBL/GenBank/DDBJ whole genome shotgun (WGS) entry which is preliminary data.</text>
</comment>
<protein>
    <submittedName>
        <fullName evidence="2">Uncharacterized protein</fullName>
    </submittedName>
</protein>
<feature type="region of interest" description="Disordered" evidence="1">
    <location>
        <begin position="42"/>
        <end position="73"/>
    </location>
</feature>
<keyword evidence="3" id="KW-1185">Reference proteome</keyword>